<keyword evidence="3" id="KW-0732">Signal</keyword>
<evidence type="ECO:0000256" key="5">
    <source>
        <dbReference type="SAM" id="Phobius"/>
    </source>
</evidence>
<dbReference type="AlphaFoldDB" id="A0A420CLU2"/>
<comment type="similarity">
    <text evidence="1">Belongs to the EndA/NucM nuclease family.</text>
</comment>
<dbReference type="NCBIfam" id="TIGR04183">
    <property type="entry name" value="Por_Secre_tail"/>
    <property type="match status" value="1"/>
</dbReference>
<accession>A0A420CLU2</accession>
<dbReference type="SUPFAM" id="SSF54060">
    <property type="entry name" value="His-Me finger endonucleases"/>
    <property type="match status" value="1"/>
</dbReference>
<keyword evidence="5" id="KW-0472">Membrane</keyword>
<evidence type="ECO:0000313" key="10">
    <source>
        <dbReference type="Proteomes" id="UP000658202"/>
    </source>
</evidence>
<feature type="domain" description="Secretion system C-terminal sorting" evidence="6">
    <location>
        <begin position="315"/>
        <end position="383"/>
    </location>
</feature>
<keyword evidence="10" id="KW-1185">Reference proteome</keyword>
<comment type="caution">
    <text evidence="8">The sequence shown here is derived from an EMBL/GenBank/DDBJ whole genome shotgun (WGS) entry which is preliminary data.</text>
</comment>
<evidence type="ECO:0000256" key="4">
    <source>
        <dbReference type="ARBA" id="ARBA00022801"/>
    </source>
</evidence>
<evidence type="ECO:0000259" key="6">
    <source>
        <dbReference type="Pfam" id="PF18962"/>
    </source>
</evidence>
<protein>
    <submittedName>
        <fullName evidence="8">Putative secreted protein (Por secretion system target)</fullName>
    </submittedName>
</protein>
<reference evidence="7" key="4">
    <citation type="submission" date="2024-05" db="EMBL/GenBank/DDBJ databases">
        <authorList>
            <person name="Sun Q."/>
            <person name="Sedlacek I."/>
        </authorList>
    </citation>
    <scope>NUCLEOTIDE SEQUENCE</scope>
    <source>
        <strain evidence="7">CCM 8490</strain>
    </source>
</reference>
<proteinExistence type="inferred from homology"/>
<feature type="transmembrane region" description="Helical" evidence="5">
    <location>
        <begin position="6"/>
        <end position="24"/>
    </location>
</feature>
<dbReference type="EMBL" id="BMCW01000004">
    <property type="protein sequence ID" value="GGG60034.1"/>
    <property type="molecule type" value="Genomic_DNA"/>
</dbReference>
<dbReference type="Proteomes" id="UP000658202">
    <property type="component" value="Unassembled WGS sequence"/>
</dbReference>
<dbReference type="PANTHER" id="PTHR33607">
    <property type="entry name" value="ENDONUCLEASE-1"/>
    <property type="match status" value="1"/>
</dbReference>
<organism evidence="8 9">
    <name type="scientific">Epilithonimonas arachidiradicis</name>
    <dbReference type="NCBI Taxonomy" id="1617282"/>
    <lineage>
        <taxon>Bacteria</taxon>
        <taxon>Pseudomonadati</taxon>
        <taxon>Bacteroidota</taxon>
        <taxon>Flavobacteriia</taxon>
        <taxon>Flavobacteriales</taxon>
        <taxon>Weeksellaceae</taxon>
        <taxon>Chryseobacterium group</taxon>
        <taxon>Epilithonimonas</taxon>
    </lineage>
</organism>
<dbReference type="InterPro" id="IPR007346">
    <property type="entry name" value="Endonuclease-I"/>
</dbReference>
<dbReference type="InterPro" id="IPR026444">
    <property type="entry name" value="Secre_tail"/>
</dbReference>
<dbReference type="InterPro" id="IPR044925">
    <property type="entry name" value="His-Me_finger_sf"/>
</dbReference>
<reference evidence="8 9" key="2">
    <citation type="submission" date="2018-09" db="EMBL/GenBank/DDBJ databases">
        <title>Genomic Encyclopedia of Archaeal and Bacterial Type Strains, Phase II (KMG-II): from individual species to whole genera.</title>
        <authorList>
            <person name="Goeker M."/>
        </authorList>
    </citation>
    <scope>NUCLEOTIDE SEQUENCE [LARGE SCALE GENOMIC DNA]</scope>
    <source>
        <strain evidence="8 9">DSM 27620</strain>
    </source>
</reference>
<dbReference type="Pfam" id="PF18962">
    <property type="entry name" value="Por_Secre_tail"/>
    <property type="match status" value="1"/>
</dbReference>
<evidence type="ECO:0000313" key="7">
    <source>
        <dbReference type="EMBL" id="GGG60034.1"/>
    </source>
</evidence>
<evidence type="ECO:0000256" key="2">
    <source>
        <dbReference type="ARBA" id="ARBA00022722"/>
    </source>
</evidence>
<dbReference type="Pfam" id="PF04231">
    <property type="entry name" value="Endonuclease_1"/>
    <property type="match status" value="1"/>
</dbReference>
<dbReference type="EMBL" id="RAQH01000012">
    <property type="protein sequence ID" value="RKE79075.1"/>
    <property type="molecule type" value="Genomic_DNA"/>
</dbReference>
<reference evidence="10" key="3">
    <citation type="journal article" date="2019" name="Int. J. Syst. Evol. Microbiol.">
        <title>The Global Catalogue of Microorganisms (GCM) 10K type strain sequencing project: providing services to taxonomists for standard genome sequencing and annotation.</title>
        <authorList>
            <consortium name="The Broad Institute Genomics Platform"/>
            <consortium name="The Broad Institute Genome Sequencing Center for Infectious Disease"/>
            <person name="Wu L."/>
            <person name="Ma J."/>
        </authorList>
    </citation>
    <scope>NUCLEOTIDE SEQUENCE [LARGE SCALE GENOMIC DNA]</scope>
    <source>
        <strain evidence="10">CCM 8490</strain>
    </source>
</reference>
<dbReference type="Proteomes" id="UP000285906">
    <property type="component" value="Unassembled WGS sequence"/>
</dbReference>
<keyword evidence="4" id="KW-0378">Hydrolase</keyword>
<reference evidence="7" key="1">
    <citation type="journal article" date="2014" name="Int. J. Syst. Evol. Microbiol.">
        <title>Complete genome of a new Firmicutes species belonging to the dominant human colonic microbiota ('Ruminococcus bicirculans') reveals two chromosomes and a selective capacity to utilize plant glucans.</title>
        <authorList>
            <consortium name="NISC Comparative Sequencing Program"/>
            <person name="Wegmann U."/>
            <person name="Louis P."/>
            <person name="Goesmann A."/>
            <person name="Henrissat B."/>
            <person name="Duncan S.H."/>
            <person name="Flint H.J."/>
        </authorList>
    </citation>
    <scope>NUCLEOTIDE SEQUENCE</scope>
    <source>
        <strain evidence="7">CCM 8490</strain>
    </source>
</reference>
<evidence type="ECO:0000256" key="1">
    <source>
        <dbReference type="ARBA" id="ARBA00006429"/>
    </source>
</evidence>
<dbReference type="PANTHER" id="PTHR33607:SF2">
    <property type="entry name" value="ENDONUCLEASE-1"/>
    <property type="match status" value="1"/>
</dbReference>
<sequence>MYIVNNLYPFFIKLFYTFSALNFLKMKKCIFILAVGMFGITNAQIPTGYYDGTDGLTGYALKTKLAQIITSGYSQHSYDALDDEYPLSDADKYYEKDNTVLDIYSENPTGNDPYNYIFGQKKCGNYSVEGDCYNKEHTVPQSLFNEKLPMKSDIHHILPTDGKVNGMRSNYPYGKVNNASYLSKNGSKVGPNATPGATYSGSVFEPINEFKGDVARCLLYFVTRYQNQLSGFSSGNILNTSNVNQGLVTWELNLLLLWHQQDPVSQKEIDRNNAAYAYQKNRNPYIDHPEWVTTIWGTSPLAVDDASFSKNLTIAPNPVKGNVISITGDKDLKQFKKAFIYNMVGQNVQTIENPFQTGNTITLKNLPKGVYILKTGELNTKFIIE</sequence>
<keyword evidence="5" id="KW-1133">Transmembrane helix</keyword>
<dbReference type="GO" id="GO:0004518">
    <property type="term" value="F:nuclease activity"/>
    <property type="evidence" value="ECO:0007669"/>
    <property type="project" value="UniProtKB-KW"/>
</dbReference>
<name>A0A420CLU2_9FLAO</name>
<evidence type="ECO:0000256" key="3">
    <source>
        <dbReference type="ARBA" id="ARBA00022729"/>
    </source>
</evidence>
<keyword evidence="2" id="KW-0540">Nuclease</keyword>
<gene>
    <name evidence="8" type="ORF">BXY58_3335</name>
    <name evidence="7" type="ORF">GCM10007332_22130</name>
</gene>
<evidence type="ECO:0000313" key="8">
    <source>
        <dbReference type="EMBL" id="RKE79075.1"/>
    </source>
</evidence>
<keyword evidence="5" id="KW-0812">Transmembrane</keyword>
<dbReference type="GO" id="GO:0016787">
    <property type="term" value="F:hydrolase activity"/>
    <property type="evidence" value="ECO:0007669"/>
    <property type="project" value="UniProtKB-KW"/>
</dbReference>
<evidence type="ECO:0000313" key="9">
    <source>
        <dbReference type="Proteomes" id="UP000285906"/>
    </source>
</evidence>